<gene>
    <name evidence="7" type="ORF">THASP1DRAFT_18364</name>
</gene>
<name>A0A4P9XL63_9FUNG</name>
<evidence type="ECO:0000256" key="4">
    <source>
        <dbReference type="HAMAP-Rule" id="MF_03007"/>
    </source>
</evidence>
<feature type="domain" description="MPN" evidence="6">
    <location>
        <begin position="17"/>
        <end position="150"/>
    </location>
</feature>
<keyword evidence="2 4" id="KW-0396">Initiation factor</keyword>
<dbReference type="InterPro" id="IPR050242">
    <property type="entry name" value="JAMM_MPN+_peptidase_M67A"/>
</dbReference>
<proteinExistence type="inferred from homology"/>
<dbReference type="OrthoDB" id="10265695at2759"/>
<dbReference type="Proteomes" id="UP000271241">
    <property type="component" value="Unassembled WGS sequence"/>
</dbReference>
<evidence type="ECO:0000259" key="6">
    <source>
        <dbReference type="PROSITE" id="PS50249"/>
    </source>
</evidence>
<comment type="similarity">
    <text evidence="4">Belongs to the eIF-3 subunit H family.</text>
</comment>
<dbReference type="PROSITE" id="PS50249">
    <property type="entry name" value="MPN"/>
    <property type="match status" value="1"/>
</dbReference>
<dbReference type="Pfam" id="PF19445">
    <property type="entry name" value="eIF3h_C"/>
    <property type="match status" value="1"/>
</dbReference>
<dbReference type="InterPro" id="IPR027524">
    <property type="entry name" value="eIF3h"/>
</dbReference>
<dbReference type="Pfam" id="PF01398">
    <property type="entry name" value="JAB"/>
    <property type="match status" value="1"/>
</dbReference>
<accession>A0A4P9XL63</accession>
<dbReference type="GO" id="GO:0008237">
    <property type="term" value="F:metallopeptidase activity"/>
    <property type="evidence" value="ECO:0007669"/>
    <property type="project" value="InterPro"/>
</dbReference>
<protein>
    <recommendedName>
        <fullName evidence="4">Eukaryotic translation initiation factor 3 subunit H</fullName>
        <shortName evidence="4">eIF3h</shortName>
    </recommendedName>
</protein>
<keyword evidence="1 4" id="KW-0963">Cytoplasm</keyword>
<dbReference type="HAMAP" id="MF_03007">
    <property type="entry name" value="eIF3h"/>
    <property type="match status" value="1"/>
</dbReference>
<dbReference type="GO" id="GO:0003743">
    <property type="term" value="F:translation initiation factor activity"/>
    <property type="evidence" value="ECO:0007669"/>
    <property type="project" value="UniProtKB-UniRule"/>
</dbReference>
<evidence type="ECO:0000256" key="1">
    <source>
        <dbReference type="ARBA" id="ARBA00022490"/>
    </source>
</evidence>
<comment type="function">
    <text evidence="4">Component of the eukaryotic translation initiation factor 3 (eIF-3) complex, which is involved in protein synthesis of a specialized repertoire of mRNAs and, together with other initiation factors, stimulates binding of mRNA and methionyl-tRNAi to the 40S ribosome. The eIF-3 complex specifically targets and initiates translation of a subset of mRNAs involved in cell proliferation.</text>
</comment>
<dbReference type="GO" id="GO:0005852">
    <property type="term" value="C:eukaryotic translation initiation factor 3 complex"/>
    <property type="evidence" value="ECO:0007669"/>
    <property type="project" value="UniProtKB-UniRule"/>
</dbReference>
<dbReference type="AlphaFoldDB" id="A0A4P9XL63"/>
<reference evidence="8" key="1">
    <citation type="journal article" date="2018" name="Nat. Microbiol.">
        <title>Leveraging single-cell genomics to expand the fungal tree of life.</title>
        <authorList>
            <person name="Ahrendt S.R."/>
            <person name="Quandt C.A."/>
            <person name="Ciobanu D."/>
            <person name="Clum A."/>
            <person name="Salamov A."/>
            <person name="Andreopoulos B."/>
            <person name="Cheng J.F."/>
            <person name="Woyke T."/>
            <person name="Pelin A."/>
            <person name="Henrissat B."/>
            <person name="Reynolds N.K."/>
            <person name="Benny G.L."/>
            <person name="Smith M.E."/>
            <person name="James T.Y."/>
            <person name="Grigoriev I.V."/>
        </authorList>
    </citation>
    <scope>NUCLEOTIDE SEQUENCE [LARGE SCALE GENOMIC DNA]</scope>
    <source>
        <strain evidence="8">RSA 1356</strain>
    </source>
</reference>
<dbReference type="Gene3D" id="3.40.140.10">
    <property type="entry name" value="Cytidine Deaminase, domain 2"/>
    <property type="match status" value="1"/>
</dbReference>
<evidence type="ECO:0000256" key="2">
    <source>
        <dbReference type="ARBA" id="ARBA00022540"/>
    </source>
</evidence>
<evidence type="ECO:0000313" key="7">
    <source>
        <dbReference type="EMBL" id="RKP06535.1"/>
    </source>
</evidence>
<dbReference type="GO" id="GO:0033290">
    <property type="term" value="C:eukaryotic 48S preinitiation complex"/>
    <property type="evidence" value="ECO:0007669"/>
    <property type="project" value="UniProtKB-UniRule"/>
</dbReference>
<sequence length="326" mass="36844">MKPEDLELDAQSPLESVQLDGMVALKIIKHCRERHSGTVTGQLLGLDVDGCLEVTNCFPLPQSGKNDDGSNITIYQMDMLRSLRDVNADHNTVGWYQSARNGTFITQSLVETQFDYQRKLNEKCVVLVHDVTSTERGNFAIRAFRLTKTFMRAFRARDFTTENMRKLKFNSASIFEELPVKVCNSTLAEVLLDELDTVERPVGCDLTRLELAGDESLGRVVNSITESVDEWHHEQGQWLYWLRGAQRELSRVQQAVQKRKQENKDRAAAGLPLLPEEPETPARVLPEPSRLDQMLTAHQMTALAKQLESDGTANLTRLYAAKAVQQ</sequence>
<dbReference type="GO" id="GO:0001732">
    <property type="term" value="P:formation of cytoplasmic translation initiation complex"/>
    <property type="evidence" value="ECO:0007669"/>
    <property type="project" value="UniProtKB-UniRule"/>
</dbReference>
<dbReference type="InterPro" id="IPR000555">
    <property type="entry name" value="JAMM/MPN+_dom"/>
</dbReference>
<dbReference type="STRING" id="78915.A0A4P9XL63"/>
<evidence type="ECO:0000256" key="3">
    <source>
        <dbReference type="ARBA" id="ARBA00022917"/>
    </source>
</evidence>
<dbReference type="GO" id="GO:0016282">
    <property type="term" value="C:eukaryotic 43S preinitiation complex"/>
    <property type="evidence" value="ECO:0007669"/>
    <property type="project" value="UniProtKB-UniRule"/>
</dbReference>
<dbReference type="SMART" id="SM00232">
    <property type="entry name" value="JAB_MPN"/>
    <property type="match status" value="1"/>
</dbReference>
<keyword evidence="3 4" id="KW-0648">Protein biosynthesis</keyword>
<dbReference type="EMBL" id="KZ992864">
    <property type="protein sequence ID" value="RKP06535.1"/>
    <property type="molecule type" value="Genomic_DNA"/>
</dbReference>
<organism evidence="7 8">
    <name type="scientific">Thamnocephalis sphaerospora</name>
    <dbReference type="NCBI Taxonomy" id="78915"/>
    <lineage>
        <taxon>Eukaryota</taxon>
        <taxon>Fungi</taxon>
        <taxon>Fungi incertae sedis</taxon>
        <taxon>Zoopagomycota</taxon>
        <taxon>Zoopagomycotina</taxon>
        <taxon>Zoopagomycetes</taxon>
        <taxon>Zoopagales</taxon>
        <taxon>Sigmoideomycetaceae</taxon>
        <taxon>Thamnocephalis</taxon>
    </lineage>
</organism>
<dbReference type="InterPro" id="IPR037518">
    <property type="entry name" value="MPN"/>
</dbReference>
<comment type="subcellular location">
    <subcellularLocation>
        <location evidence="4">Cytoplasm</location>
    </subcellularLocation>
</comment>
<dbReference type="CDD" id="cd08065">
    <property type="entry name" value="MPN_eIF3h"/>
    <property type="match status" value="1"/>
</dbReference>
<dbReference type="PANTHER" id="PTHR10410">
    <property type="entry name" value="EUKARYOTIC TRANSLATION INITIATION FACTOR 3 -RELATED"/>
    <property type="match status" value="1"/>
</dbReference>
<feature type="region of interest" description="Disordered" evidence="5">
    <location>
        <begin position="258"/>
        <end position="282"/>
    </location>
</feature>
<evidence type="ECO:0000313" key="8">
    <source>
        <dbReference type="Proteomes" id="UP000271241"/>
    </source>
</evidence>
<keyword evidence="8" id="KW-1185">Reference proteome</keyword>
<comment type="subunit">
    <text evidence="4">Component of the eukaryotic translation initiation factor 3 (eIF-3) complex.</text>
</comment>
<evidence type="ECO:0000256" key="5">
    <source>
        <dbReference type="SAM" id="MobiDB-lite"/>
    </source>
</evidence>
<dbReference type="InterPro" id="IPR045810">
    <property type="entry name" value="eIF3h_C"/>
</dbReference>